<evidence type="ECO:0000259" key="1">
    <source>
        <dbReference type="Pfam" id="PF06985"/>
    </source>
</evidence>
<dbReference type="InterPro" id="IPR010730">
    <property type="entry name" value="HET"/>
</dbReference>
<accession>A0AAN7BIQ2</accession>
<evidence type="ECO:0000313" key="3">
    <source>
        <dbReference type="Proteomes" id="UP001301958"/>
    </source>
</evidence>
<comment type="caution">
    <text evidence="2">The sequence shown here is derived from an EMBL/GenBank/DDBJ whole genome shotgun (WGS) entry which is preliminary data.</text>
</comment>
<evidence type="ECO:0000313" key="2">
    <source>
        <dbReference type="EMBL" id="KAK4223994.1"/>
    </source>
</evidence>
<protein>
    <submittedName>
        <fullName evidence="2">HET-domain-containing protein</fullName>
    </submittedName>
</protein>
<dbReference type="PANTHER" id="PTHR33112:SF1">
    <property type="entry name" value="HETEROKARYON INCOMPATIBILITY DOMAIN-CONTAINING PROTEIN"/>
    <property type="match status" value="1"/>
</dbReference>
<dbReference type="Proteomes" id="UP001301958">
    <property type="component" value="Unassembled WGS sequence"/>
</dbReference>
<dbReference type="PANTHER" id="PTHR33112">
    <property type="entry name" value="DOMAIN PROTEIN, PUTATIVE-RELATED"/>
    <property type="match status" value="1"/>
</dbReference>
<feature type="domain" description="Heterokaryon incompatibility" evidence="1">
    <location>
        <begin position="67"/>
        <end position="196"/>
    </location>
</feature>
<gene>
    <name evidence="2" type="ORF">QBC38DRAFT_34435</name>
</gene>
<dbReference type="EMBL" id="MU865407">
    <property type="protein sequence ID" value="KAK4223994.1"/>
    <property type="molecule type" value="Genomic_DNA"/>
</dbReference>
<organism evidence="2 3">
    <name type="scientific">Podospora fimiseda</name>
    <dbReference type="NCBI Taxonomy" id="252190"/>
    <lineage>
        <taxon>Eukaryota</taxon>
        <taxon>Fungi</taxon>
        <taxon>Dikarya</taxon>
        <taxon>Ascomycota</taxon>
        <taxon>Pezizomycotina</taxon>
        <taxon>Sordariomycetes</taxon>
        <taxon>Sordariomycetidae</taxon>
        <taxon>Sordariales</taxon>
        <taxon>Podosporaceae</taxon>
        <taxon>Podospora</taxon>
    </lineage>
</organism>
<dbReference type="AlphaFoldDB" id="A0AAN7BIQ2"/>
<reference evidence="2" key="1">
    <citation type="journal article" date="2023" name="Mol. Phylogenet. Evol.">
        <title>Genome-scale phylogeny and comparative genomics of the fungal order Sordariales.</title>
        <authorList>
            <person name="Hensen N."/>
            <person name="Bonometti L."/>
            <person name="Westerberg I."/>
            <person name="Brannstrom I.O."/>
            <person name="Guillou S."/>
            <person name="Cros-Aarteil S."/>
            <person name="Calhoun S."/>
            <person name="Haridas S."/>
            <person name="Kuo A."/>
            <person name="Mondo S."/>
            <person name="Pangilinan J."/>
            <person name="Riley R."/>
            <person name="LaButti K."/>
            <person name="Andreopoulos B."/>
            <person name="Lipzen A."/>
            <person name="Chen C."/>
            <person name="Yan M."/>
            <person name="Daum C."/>
            <person name="Ng V."/>
            <person name="Clum A."/>
            <person name="Steindorff A."/>
            <person name="Ohm R.A."/>
            <person name="Martin F."/>
            <person name="Silar P."/>
            <person name="Natvig D.O."/>
            <person name="Lalanne C."/>
            <person name="Gautier V."/>
            <person name="Ament-Velasquez S.L."/>
            <person name="Kruys A."/>
            <person name="Hutchinson M.I."/>
            <person name="Powell A.J."/>
            <person name="Barry K."/>
            <person name="Miller A.N."/>
            <person name="Grigoriev I.V."/>
            <person name="Debuchy R."/>
            <person name="Gladieux P."/>
            <person name="Hiltunen Thoren M."/>
            <person name="Johannesson H."/>
        </authorList>
    </citation>
    <scope>NUCLEOTIDE SEQUENCE</scope>
    <source>
        <strain evidence="2">CBS 990.96</strain>
    </source>
</reference>
<sequence length="332" mass="37787">MTKKLPGVKAICPQKVNFAQVKRWINFCTKNHSPEKCRLPSIPELPGFYLIDCWTRSLVTPPQDCQYITLSYVWGQKTVNSSLEGSLPSVIQGSISVTMALGYRYLWVDRYCIDQTSEHKHLQIAQIDRIYSQSVLTIIAAAGHDSDYGLPGVSLRHRHQQEKLKLADFTLIRVPPPTAYTLGNSPWLTRGWTYQEGFLAQRRLIFTDDEVSFVCNQMYCSELNNQPADSIPHASVEPFLLKNFPDHFNLGFGAEEVGYYVRNFTSKNLSYPSDSLTACLGILGFFERWPHCAYHLFGVLLRYGGQSRDINLGLGWYHDDPALRRPGLPSWS</sequence>
<keyword evidence="3" id="KW-1185">Reference proteome</keyword>
<proteinExistence type="predicted"/>
<reference evidence="2" key="2">
    <citation type="submission" date="2023-05" db="EMBL/GenBank/DDBJ databases">
        <authorList>
            <consortium name="Lawrence Berkeley National Laboratory"/>
            <person name="Steindorff A."/>
            <person name="Hensen N."/>
            <person name="Bonometti L."/>
            <person name="Westerberg I."/>
            <person name="Brannstrom I.O."/>
            <person name="Guillou S."/>
            <person name="Cros-Aarteil S."/>
            <person name="Calhoun S."/>
            <person name="Haridas S."/>
            <person name="Kuo A."/>
            <person name="Mondo S."/>
            <person name="Pangilinan J."/>
            <person name="Riley R."/>
            <person name="Labutti K."/>
            <person name="Andreopoulos B."/>
            <person name="Lipzen A."/>
            <person name="Chen C."/>
            <person name="Yanf M."/>
            <person name="Daum C."/>
            <person name="Ng V."/>
            <person name="Clum A."/>
            <person name="Ohm R."/>
            <person name="Martin F."/>
            <person name="Silar P."/>
            <person name="Natvig D."/>
            <person name="Lalanne C."/>
            <person name="Gautier V."/>
            <person name="Ament-Velasquez S.L."/>
            <person name="Kruys A."/>
            <person name="Hutchinson M.I."/>
            <person name="Powell A.J."/>
            <person name="Barry K."/>
            <person name="Miller A.N."/>
            <person name="Grigoriev I.V."/>
            <person name="Debuchy R."/>
            <person name="Gladieux P."/>
            <person name="Thoren M.H."/>
            <person name="Johannesson H."/>
        </authorList>
    </citation>
    <scope>NUCLEOTIDE SEQUENCE</scope>
    <source>
        <strain evidence="2">CBS 990.96</strain>
    </source>
</reference>
<dbReference type="Pfam" id="PF06985">
    <property type="entry name" value="HET"/>
    <property type="match status" value="1"/>
</dbReference>
<name>A0AAN7BIQ2_9PEZI</name>